<dbReference type="Pfam" id="PF10589">
    <property type="entry name" value="NADH_4Fe-4S"/>
    <property type="match status" value="1"/>
</dbReference>
<dbReference type="Gene3D" id="6.10.250.1450">
    <property type="match status" value="1"/>
</dbReference>
<dbReference type="InterPro" id="IPR019554">
    <property type="entry name" value="Soluble_ligand-bd"/>
</dbReference>
<reference evidence="7 11" key="2">
    <citation type="journal article" date="2017" name="Sci. Rep.">
        <title>Isolation and genomic characterization of a Dehalococcoides strain suggests genomic rearrangement during culture.</title>
        <authorList>
            <person name="Yohda M."/>
            <person name="Ikegami K."/>
            <person name="Aita Y."/>
            <person name="Kitajima M."/>
            <person name="Takechi A."/>
            <person name="Iwamoto M."/>
            <person name="Fukuda T."/>
            <person name="Tamura N."/>
            <person name="Shibasaki J."/>
            <person name="Koike S."/>
            <person name="Komatsu D."/>
            <person name="Miyagi S."/>
            <person name="Nishimura M."/>
            <person name="Uchino Y."/>
            <person name="Shiroma A."/>
            <person name="Shimoji M."/>
            <person name="Tamotsu H."/>
            <person name="Ashimine N."/>
            <person name="Shinzato M."/>
            <person name="Ohki S."/>
            <person name="Nakano K."/>
            <person name="Teruya K."/>
            <person name="Satou K."/>
            <person name="Hirano T."/>
            <person name="Yagi O."/>
        </authorList>
    </citation>
    <scope>NUCLEOTIDE SEQUENCE [LARGE SCALE GENOMIC DNA]</scope>
    <source>
        <strain evidence="7 11">UCH-ATV1</strain>
    </source>
</reference>
<feature type="domain" description="NADH-ubiquinone oxidoreductase 51kDa subunit iron-sulphur binding" evidence="6">
    <location>
        <begin position="322"/>
        <end position="367"/>
    </location>
</feature>
<dbReference type="EMBL" id="AP017649">
    <property type="protein sequence ID" value="BAZ96783.1"/>
    <property type="molecule type" value="Genomic_DNA"/>
</dbReference>
<dbReference type="SMART" id="SM00928">
    <property type="entry name" value="NADH_4Fe-4S"/>
    <property type="match status" value="1"/>
</dbReference>
<evidence type="ECO:0000256" key="1">
    <source>
        <dbReference type="ARBA" id="ARBA00007523"/>
    </source>
</evidence>
<dbReference type="Pfam" id="PF10531">
    <property type="entry name" value="SLBB"/>
    <property type="match status" value="1"/>
</dbReference>
<dbReference type="PANTHER" id="PTHR43578">
    <property type="entry name" value="NADH-QUINONE OXIDOREDUCTASE SUBUNIT F"/>
    <property type="match status" value="1"/>
</dbReference>
<dbReference type="InterPro" id="IPR011538">
    <property type="entry name" value="Nuo51_FMN-bd"/>
</dbReference>
<evidence type="ECO:0000313" key="10">
    <source>
        <dbReference type="Proteomes" id="UP000053577"/>
    </source>
</evidence>
<dbReference type="GeneID" id="3230474"/>
<dbReference type="EMBL" id="CP141531">
    <property type="protein sequence ID" value="WRO06592.1"/>
    <property type="molecule type" value="Genomic_DNA"/>
</dbReference>
<dbReference type="EMBL" id="JGYD01000011">
    <property type="protein sequence ID" value="KSV18434.1"/>
    <property type="molecule type" value="Genomic_DNA"/>
</dbReference>
<dbReference type="SUPFAM" id="SSF142984">
    <property type="entry name" value="Nqo1 middle domain-like"/>
    <property type="match status" value="1"/>
</dbReference>
<dbReference type="AlphaFoldDB" id="A0A0V8M3T9"/>
<dbReference type="Gene3D" id="3.40.50.11540">
    <property type="entry name" value="NADH-ubiquinone oxidoreductase 51kDa subunit"/>
    <property type="match status" value="1"/>
</dbReference>
<dbReference type="FunFam" id="3.40.50.11540:FF:000001">
    <property type="entry name" value="NADH dehydrogenase [ubiquinone] flavoprotein 1, mitochondrial"/>
    <property type="match status" value="1"/>
</dbReference>
<dbReference type="PANTHER" id="PTHR43578:SF3">
    <property type="entry name" value="NADH-QUINONE OXIDOREDUCTASE SUBUNIT F"/>
    <property type="match status" value="1"/>
</dbReference>
<name>A0A0V8M3T9_9CHLR</name>
<dbReference type="Proteomes" id="UP001327986">
    <property type="component" value="Chromosome"/>
</dbReference>
<dbReference type="GO" id="GO:0046872">
    <property type="term" value="F:metal ion binding"/>
    <property type="evidence" value="ECO:0007669"/>
    <property type="project" value="UniProtKB-KW"/>
</dbReference>
<keyword evidence="4" id="KW-0408">Iron</keyword>
<proteinExistence type="inferred from homology"/>
<dbReference type="Gene3D" id="1.20.1440.230">
    <property type="entry name" value="NADH-ubiquinone oxidoreductase 51kDa subunit, iron-sulphur binding domain"/>
    <property type="match status" value="1"/>
</dbReference>
<dbReference type="SUPFAM" id="SSF140490">
    <property type="entry name" value="Nqo1C-terminal domain-like"/>
    <property type="match status" value="1"/>
</dbReference>
<reference evidence="9" key="3">
    <citation type="submission" date="2023-12" db="EMBL/GenBank/DDBJ databases">
        <title>Isolation of organohalide respiring bacteria Dehalococcoides mccartyi strain GPTCE1 in groundwater collected near a chemical plant in Suzhou, China.</title>
        <authorList>
            <person name="Liu G."/>
        </authorList>
    </citation>
    <scope>NUCLEOTIDE SEQUENCE</scope>
    <source>
        <strain evidence="9">GPTCE1</strain>
    </source>
</reference>
<organism evidence="8 10">
    <name type="scientific">Dehalococcoides mccartyi</name>
    <dbReference type="NCBI Taxonomy" id="61435"/>
    <lineage>
        <taxon>Bacteria</taxon>
        <taxon>Bacillati</taxon>
        <taxon>Chloroflexota</taxon>
        <taxon>Dehalococcoidia</taxon>
        <taxon>Dehalococcoidales</taxon>
        <taxon>Dehalococcoidaceae</taxon>
        <taxon>Dehalococcoides</taxon>
    </lineage>
</organism>
<dbReference type="Gene3D" id="3.10.20.600">
    <property type="match status" value="1"/>
</dbReference>
<evidence type="ECO:0000256" key="4">
    <source>
        <dbReference type="ARBA" id="ARBA00023004"/>
    </source>
</evidence>
<protein>
    <submittedName>
        <fullName evidence="7">MADH dehydrogenase subunit F</fullName>
    </submittedName>
    <submittedName>
        <fullName evidence="9">NADH-ubiquinone oxidoreductase-F iron-sulfur binding region domain-containing protein</fullName>
    </submittedName>
    <submittedName>
        <fullName evidence="8">NADP oxidoreductase</fullName>
    </submittedName>
</protein>
<sequence length="417" mass="45164">MQDIKIITRHLNTASSADIDVYMADGGYQALKKALSMTPDEVIAEVKRSKLVGRGGAAFPTGLKWELTRKEKANPKYIVCNASEGEPGTFKDRLILKNDPHMVLEGFIIAAYAVGTSQGFIHAREVYTEEIELFQKAIDQATERGFLGQNIMGSNFSLDIQFYKSAGAYICGEETALFESLEGHRGIPAARPPYPVQVGLMDKPTTVNNVETLCNVPAIINNGADWFAAIGHPDYPGTKLFCLSGNVKEPGVFEMPLGTNLKDLLEAGGGVDGKFKAVLPGGISSSLLTEMDVNLDFKTLAKAGTMLGSGAVIVINSDTSMVNVASNVAHFFDEEGCGKCSICREGTRRAAEILSRFSRGQGNRNELEWLLELHEVMKDTASCGLGQVALNVAASAIRNFKGEFLAQVRKEEGVWLR</sequence>
<evidence type="ECO:0000256" key="5">
    <source>
        <dbReference type="ARBA" id="ARBA00023014"/>
    </source>
</evidence>
<evidence type="ECO:0000313" key="9">
    <source>
        <dbReference type="EMBL" id="WRO06592.1"/>
    </source>
</evidence>
<dbReference type="PATRIC" id="fig|61435.5.peg.652"/>
<evidence type="ECO:0000256" key="3">
    <source>
        <dbReference type="ARBA" id="ARBA00022723"/>
    </source>
</evidence>
<reference evidence="8 10" key="1">
    <citation type="journal article" date="2015" name="Sci. Rep.">
        <title>A comparative genomics and reductive dehalogenase gene transcription study of two chloroethene-respiring bacteria, Dehalococcoides mccartyi strains MB and 11a.</title>
        <authorList>
            <person name="Low A."/>
            <person name="Shen Z."/>
            <person name="Cheng D."/>
            <person name="Rogers M.J."/>
            <person name="Lee P.K."/>
            <person name="He J."/>
        </authorList>
    </citation>
    <scope>NUCLEOTIDE SEQUENCE [LARGE SCALE GENOMIC DNA]</scope>
    <source>
        <strain evidence="8 10">MB</strain>
    </source>
</reference>
<keyword evidence="2" id="KW-0004">4Fe-4S</keyword>
<evidence type="ECO:0000313" key="8">
    <source>
        <dbReference type="EMBL" id="KSV18434.1"/>
    </source>
</evidence>
<comment type="similarity">
    <text evidence="1">Belongs to the complex I 51 kDa subunit family.</text>
</comment>
<dbReference type="RefSeq" id="WP_010935951.1">
    <property type="nucleotide sequence ID" value="NZ_AP017649.1"/>
</dbReference>
<dbReference type="Proteomes" id="UP000053577">
    <property type="component" value="Unassembled WGS sequence"/>
</dbReference>
<dbReference type="SUPFAM" id="SSF142019">
    <property type="entry name" value="Nqo1 FMN-binding domain-like"/>
    <property type="match status" value="1"/>
</dbReference>
<gene>
    <name evidence="8" type="ORF">DA01_03255</name>
    <name evidence="7" type="ORF">DEHALATV1_0155</name>
    <name evidence="9" type="ORF">VLL09_04185</name>
</gene>
<keyword evidence="5" id="KW-0411">Iron-sulfur</keyword>
<dbReference type="eggNOG" id="COG1894">
    <property type="taxonomic scope" value="Bacteria"/>
</dbReference>
<keyword evidence="3" id="KW-0479">Metal-binding</keyword>
<evidence type="ECO:0000256" key="2">
    <source>
        <dbReference type="ARBA" id="ARBA00022485"/>
    </source>
</evidence>
<dbReference type="Pfam" id="PF01512">
    <property type="entry name" value="Complex1_51K"/>
    <property type="match status" value="1"/>
</dbReference>
<dbReference type="OrthoDB" id="9761899at2"/>
<dbReference type="Proteomes" id="UP000218257">
    <property type="component" value="Chromosome"/>
</dbReference>
<dbReference type="InterPro" id="IPR037207">
    <property type="entry name" value="Nuop51_4Fe4S-bd_sf"/>
</dbReference>
<accession>A0A0V8M3T9</accession>
<evidence type="ECO:0000259" key="6">
    <source>
        <dbReference type="SMART" id="SM00928"/>
    </source>
</evidence>
<dbReference type="InterPro" id="IPR037225">
    <property type="entry name" value="Nuo51_FMN-bd_sf"/>
</dbReference>
<dbReference type="InterPro" id="IPR019575">
    <property type="entry name" value="Nuop51_4Fe4S-bd"/>
</dbReference>
<evidence type="ECO:0000313" key="7">
    <source>
        <dbReference type="EMBL" id="BAZ96783.1"/>
    </source>
</evidence>
<dbReference type="GO" id="GO:0051539">
    <property type="term" value="F:4 iron, 4 sulfur cluster binding"/>
    <property type="evidence" value="ECO:0007669"/>
    <property type="project" value="UniProtKB-KW"/>
</dbReference>
<evidence type="ECO:0000313" key="11">
    <source>
        <dbReference type="Proteomes" id="UP000218257"/>
    </source>
</evidence>